<name>A0A7U0MGI3_HELVS</name>
<dbReference type="GO" id="GO:0044167">
    <property type="term" value="C:host cell endoplasmic reticulum membrane"/>
    <property type="evidence" value="ECO:0007669"/>
    <property type="project" value="UniProtKB-SubCell"/>
</dbReference>
<evidence type="ECO:0000256" key="7">
    <source>
        <dbReference type="ARBA" id="ARBA00022870"/>
    </source>
</evidence>
<keyword evidence="5" id="KW-0813">Transport</keyword>
<gene>
    <name evidence="14" type="primary">TGB2</name>
</gene>
<keyword evidence="11" id="KW-1038">Host endoplasmic reticulum</keyword>
<accession>A0A7U0MGI3</accession>
<comment type="subcellular location">
    <subcellularLocation>
        <location evidence="2">Host endoplasmic reticulum membrane</location>
    </subcellularLocation>
</comment>
<evidence type="ECO:0000256" key="5">
    <source>
        <dbReference type="ARBA" id="ARBA00022448"/>
    </source>
</evidence>
<evidence type="ECO:0000256" key="3">
    <source>
        <dbReference type="ARBA" id="ARBA00010321"/>
    </source>
</evidence>
<evidence type="ECO:0000256" key="8">
    <source>
        <dbReference type="ARBA" id="ARBA00022989"/>
    </source>
</evidence>
<protein>
    <recommendedName>
        <fullName evidence="4">Movement protein TGB2</fullName>
    </recommendedName>
    <alternativeName>
        <fullName evidence="12">Triple gene block 2 protein</fullName>
    </alternativeName>
</protein>
<evidence type="ECO:0000256" key="12">
    <source>
        <dbReference type="ARBA" id="ARBA00032240"/>
    </source>
</evidence>
<keyword evidence="9" id="KW-0916">Viral movement protein</keyword>
<keyword evidence="8 13" id="KW-1133">Transmembrane helix</keyword>
<evidence type="ECO:0000313" key="14">
    <source>
        <dbReference type="EMBL" id="QQX32724.1"/>
    </source>
</evidence>
<dbReference type="GO" id="GO:0046740">
    <property type="term" value="P:transport of virus in host, cell to cell"/>
    <property type="evidence" value="ECO:0007669"/>
    <property type="project" value="UniProtKB-KW"/>
</dbReference>
<evidence type="ECO:0000256" key="11">
    <source>
        <dbReference type="ARBA" id="ARBA00023184"/>
    </source>
</evidence>
<keyword evidence="7" id="KW-1043">Host membrane</keyword>
<reference evidence="14" key="1">
    <citation type="journal article" date="2020" name="Front. Microbiol.">
        <title>A Mixed Infection of Helenium Virus S With Two Distinct Isolates of Butterbur Mosaic Virus, One of Which Has a Major Deletion in an Essential Gene.</title>
        <authorList>
            <person name="Hammond J."/>
            <person name="Reinsel M."/>
            <person name="Grinstead S."/>
            <person name="Lockhart B."/>
            <person name="Jordan R."/>
            <person name="Mollov D."/>
        </authorList>
    </citation>
    <scope>NUCLEOTIDE SEQUENCE</scope>
    <source>
        <strain evidence="14">HelVS-V</strain>
        <strain evidence="15">VR21</strain>
    </source>
</reference>
<evidence type="ECO:0000256" key="4">
    <source>
        <dbReference type="ARBA" id="ARBA00013304"/>
    </source>
</evidence>
<dbReference type="InterPro" id="IPR001896">
    <property type="entry name" value="Plant_vir_prot"/>
</dbReference>
<comment type="function">
    <text evidence="1">Plays a role in viral cell-to-cell propagation, by facilitating genome transport to neighboring plant cells through plasmosdesmata,.</text>
</comment>
<sequence>MALSPPPDYTRVFLSLAIGLSLVLLVFVYSRSTLPTVGDNIHSLPHGGHYRDGTKAIFYGAPRKLNSIEGNCRKYHQPWAYVIGISLLVLILSLWDSRRVCSCGRRH</sequence>
<evidence type="ECO:0000313" key="15">
    <source>
        <dbReference type="EMBL" id="QQX32730.1"/>
    </source>
</evidence>
<organismHost>
    <name type="scientific">Impatiens</name>
    <dbReference type="NCBI Taxonomy" id="35939"/>
</organismHost>
<feature type="transmembrane region" description="Helical" evidence="13">
    <location>
        <begin position="79"/>
        <end position="97"/>
    </location>
</feature>
<keyword evidence="6 13" id="KW-0812">Transmembrane</keyword>
<organism evidence="14">
    <name type="scientific">Helenium virus S</name>
    <name type="common">HelVS</name>
    <dbReference type="NCBI Taxonomy" id="12171"/>
    <lineage>
        <taxon>Viruses</taxon>
        <taxon>Riboviria</taxon>
        <taxon>Orthornavirae</taxon>
        <taxon>Kitrinoviricota</taxon>
        <taxon>Alsuviricetes</taxon>
        <taxon>Tymovirales</taxon>
        <taxon>Betaflexiviridae</taxon>
        <taxon>Quinvirinae</taxon>
        <taxon>Carlavirus</taxon>
        <taxon>Carlavirus sigmahelenii</taxon>
    </lineage>
</organism>
<proteinExistence type="inferred from homology"/>
<comment type="similarity">
    <text evidence="3">Belongs to the Tymovirales TGBp2 protein family.</text>
</comment>
<evidence type="ECO:0000256" key="10">
    <source>
        <dbReference type="ARBA" id="ARBA00023136"/>
    </source>
</evidence>
<dbReference type="Pfam" id="PF01307">
    <property type="entry name" value="Plant_vir_prot"/>
    <property type="match status" value="1"/>
</dbReference>
<dbReference type="EMBL" id="MW246812">
    <property type="protein sequence ID" value="QQX32724.1"/>
    <property type="molecule type" value="Genomic_RNA"/>
</dbReference>
<feature type="transmembrane region" description="Helical" evidence="13">
    <location>
        <begin position="12"/>
        <end position="30"/>
    </location>
</feature>
<evidence type="ECO:0000256" key="13">
    <source>
        <dbReference type="SAM" id="Phobius"/>
    </source>
</evidence>
<evidence type="ECO:0000256" key="9">
    <source>
        <dbReference type="ARBA" id="ARBA00023031"/>
    </source>
</evidence>
<evidence type="ECO:0000256" key="6">
    <source>
        <dbReference type="ARBA" id="ARBA00022692"/>
    </source>
</evidence>
<evidence type="ECO:0000256" key="1">
    <source>
        <dbReference type="ARBA" id="ARBA00002252"/>
    </source>
</evidence>
<dbReference type="EMBL" id="MW207172">
    <property type="protein sequence ID" value="QQX32730.1"/>
    <property type="molecule type" value="Genomic_RNA"/>
</dbReference>
<keyword evidence="10 13" id="KW-0472">Membrane</keyword>
<organismHost>
    <name type="scientific">Helenium amarum</name>
    <dbReference type="NCBI Taxonomy" id="289417"/>
</organismHost>
<evidence type="ECO:0000256" key="2">
    <source>
        <dbReference type="ARBA" id="ARBA00004625"/>
    </source>
</evidence>